<dbReference type="EMBL" id="KV417334">
    <property type="protein sequence ID" value="KZO90801.1"/>
    <property type="molecule type" value="Genomic_DNA"/>
</dbReference>
<keyword evidence="4" id="KW-1185">Reference proteome</keyword>
<feature type="coiled-coil region" evidence="1">
    <location>
        <begin position="178"/>
        <end position="208"/>
    </location>
</feature>
<dbReference type="InterPro" id="IPR051091">
    <property type="entry name" value="O-Glucosyltr/Glycosyltrsf_90"/>
</dbReference>
<dbReference type="SMART" id="SM00672">
    <property type="entry name" value="CAP10"/>
    <property type="match status" value="1"/>
</dbReference>
<dbReference type="GO" id="GO:0016740">
    <property type="term" value="F:transferase activity"/>
    <property type="evidence" value="ECO:0007669"/>
    <property type="project" value="UniProtKB-KW"/>
</dbReference>
<sequence>MGVLHRPEPPAAERAPERLAGKGKVQLPLAPAATTLEEAGAAPKVKFKLEQHTFLPTGLLVVNPRGRHPIYDLIARAAREWEAKLARQSRTLPAAVEEYRRRYGRAPPRGFGAWWAYVERHGVQLPDEYDQIARDLEPFWGVGPKEARAMQGAARGRGGTYTLVSSREGKIALGSARLEKGEEEARGLERARAQLELIRGEIVKATGEWEATFNAGDTPRELVSWEMDNDRRWKAKAGQGTFLCAVAGWKKQAYTGWAAACSPTSPLRQGWPPVPELPLQPHEPKTFVHSHQAAMDACAHPSLVHTSGLLLGQGRGPQLPELSALIFGSAKTSLHADVLIVPSEGWVEDVHDDVEWEAKQDERLVWRGSNTGLLHTPENRWEASQRIRFVEMTGVHDNLLQYPVPVADRAQVLLPQTEDTPVGAPQPRPQSWMNELLTDAAFVRGPVQCVARECDKLWEQFEFRSTMPLAAQYGYKYAFDLDGNGPSMRFKRLLTSRSLVLQATVFPQWYADRIQPWVHYVPVQVDLSDLYDILTFFAGDVASGGRGGHDALARQIAYAGREWSTRFWRKEDMVAYTWRLMLEYGRIVSDQRAMMDFELA</sequence>
<feature type="domain" description="Glycosyl transferase CAP10" evidence="2">
    <location>
        <begin position="309"/>
        <end position="591"/>
    </location>
</feature>
<dbReference type="PANTHER" id="PTHR12203">
    <property type="entry name" value="KDEL LYS-ASP-GLU-LEU CONTAINING - RELATED"/>
    <property type="match status" value="1"/>
</dbReference>
<proteinExistence type="predicted"/>
<name>A0A167GQF6_CALVF</name>
<gene>
    <name evidence="3" type="ORF">CALVIDRAFT_522287</name>
</gene>
<dbReference type="AlphaFoldDB" id="A0A167GQF6"/>
<organism evidence="3 4">
    <name type="scientific">Calocera viscosa (strain TUFC12733)</name>
    <dbReference type="NCBI Taxonomy" id="1330018"/>
    <lineage>
        <taxon>Eukaryota</taxon>
        <taxon>Fungi</taxon>
        <taxon>Dikarya</taxon>
        <taxon>Basidiomycota</taxon>
        <taxon>Agaricomycotina</taxon>
        <taxon>Dacrymycetes</taxon>
        <taxon>Dacrymycetales</taxon>
        <taxon>Dacrymycetaceae</taxon>
        <taxon>Calocera</taxon>
    </lineage>
</organism>
<evidence type="ECO:0000313" key="3">
    <source>
        <dbReference type="EMBL" id="KZO90801.1"/>
    </source>
</evidence>
<dbReference type="InterPro" id="IPR006598">
    <property type="entry name" value="CAP10"/>
</dbReference>
<evidence type="ECO:0000256" key="1">
    <source>
        <dbReference type="SAM" id="Coils"/>
    </source>
</evidence>
<keyword evidence="1" id="KW-0175">Coiled coil</keyword>
<dbReference type="OrthoDB" id="541052at2759"/>
<evidence type="ECO:0000313" key="4">
    <source>
        <dbReference type="Proteomes" id="UP000076738"/>
    </source>
</evidence>
<dbReference type="Pfam" id="PF05686">
    <property type="entry name" value="Glyco_transf_90"/>
    <property type="match status" value="1"/>
</dbReference>
<evidence type="ECO:0000259" key="2">
    <source>
        <dbReference type="SMART" id="SM00672"/>
    </source>
</evidence>
<keyword evidence="3" id="KW-0808">Transferase</keyword>
<reference evidence="3 4" key="1">
    <citation type="journal article" date="2016" name="Mol. Biol. Evol.">
        <title>Comparative Genomics of Early-Diverging Mushroom-Forming Fungi Provides Insights into the Origins of Lignocellulose Decay Capabilities.</title>
        <authorList>
            <person name="Nagy L.G."/>
            <person name="Riley R."/>
            <person name="Tritt A."/>
            <person name="Adam C."/>
            <person name="Daum C."/>
            <person name="Floudas D."/>
            <person name="Sun H."/>
            <person name="Yadav J.S."/>
            <person name="Pangilinan J."/>
            <person name="Larsson K.H."/>
            <person name="Matsuura K."/>
            <person name="Barry K."/>
            <person name="Labutti K."/>
            <person name="Kuo R."/>
            <person name="Ohm R.A."/>
            <person name="Bhattacharya S.S."/>
            <person name="Shirouzu T."/>
            <person name="Yoshinaga Y."/>
            <person name="Martin F.M."/>
            <person name="Grigoriev I.V."/>
            <person name="Hibbett D.S."/>
        </authorList>
    </citation>
    <scope>NUCLEOTIDE SEQUENCE [LARGE SCALE GENOMIC DNA]</scope>
    <source>
        <strain evidence="3 4">TUFC12733</strain>
    </source>
</reference>
<dbReference type="PANTHER" id="PTHR12203:SF118">
    <property type="entry name" value="BETA-1,2-XYLOSYLTRANSFERASE 1"/>
    <property type="match status" value="1"/>
</dbReference>
<dbReference type="Proteomes" id="UP000076738">
    <property type="component" value="Unassembled WGS sequence"/>
</dbReference>
<accession>A0A167GQF6</accession>
<protein>
    <submittedName>
        <fullName evidence="3">Glycosyltransferase family 90 protein</fullName>
    </submittedName>
</protein>